<dbReference type="EMBL" id="JAPXFL010000009">
    <property type="protein sequence ID" value="KAK9501606.1"/>
    <property type="molecule type" value="Genomic_DNA"/>
</dbReference>
<dbReference type="Proteomes" id="UP001461498">
    <property type="component" value="Unassembled WGS sequence"/>
</dbReference>
<gene>
    <name evidence="1" type="ORF">O3M35_012302</name>
</gene>
<sequence>MNRIFFVENLMRFNLYLKLFLIKATVYEIFRKYLEKVTSTPPTPLSSPYSRRLFTARSEDQPPQLCQVSKIHDLFFLFFVRCQDNVNNFQVIFQVISLFQLIN</sequence>
<comment type="caution">
    <text evidence="1">The sequence shown here is derived from an EMBL/GenBank/DDBJ whole genome shotgun (WGS) entry which is preliminary data.</text>
</comment>
<protein>
    <submittedName>
        <fullName evidence="1">Uncharacterized protein</fullName>
    </submittedName>
</protein>
<keyword evidence="2" id="KW-1185">Reference proteome</keyword>
<evidence type="ECO:0000313" key="2">
    <source>
        <dbReference type="Proteomes" id="UP001461498"/>
    </source>
</evidence>
<organism evidence="1 2">
    <name type="scientific">Rhynocoris fuscipes</name>
    <dbReference type="NCBI Taxonomy" id="488301"/>
    <lineage>
        <taxon>Eukaryota</taxon>
        <taxon>Metazoa</taxon>
        <taxon>Ecdysozoa</taxon>
        <taxon>Arthropoda</taxon>
        <taxon>Hexapoda</taxon>
        <taxon>Insecta</taxon>
        <taxon>Pterygota</taxon>
        <taxon>Neoptera</taxon>
        <taxon>Paraneoptera</taxon>
        <taxon>Hemiptera</taxon>
        <taxon>Heteroptera</taxon>
        <taxon>Panheteroptera</taxon>
        <taxon>Cimicomorpha</taxon>
        <taxon>Reduviidae</taxon>
        <taxon>Harpactorinae</taxon>
        <taxon>Harpactorini</taxon>
        <taxon>Rhynocoris</taxon>
    </lineage>
</organism>
<name>A0AAW1CRW4_9HEMI</name>
<reference evidence="1 2" key="1">
    <citation type="submission" date="2022-12" db="EMBL/GenBank/DDBJ databases">
        <title>Chromosome-level genome assembly of true bugs.</title>
        <authorList>
            <person name="Ma L."/>
            <person name="Li H."/>
        </authorList>
    </citation>
    <scope>NUCLEOTIDE SEQUENCE [LARGE SCALE GENOMIC DNA]</scope>
    <source>
        <strain evidence="1">Lab_2022b</strain>
    </source>
</reference>
<evidence type="ECO:0000313" key="1">
    <source>
        <dbReference type="EMBL" id="KAK9501606.1"/>
    </source>
</evidence>
<accession>A0AAW1CRW4</accession>
<dbReference type="AlphaFoldDB" id="A0AAW1CRW4"/>
<proteinExistence type="predicted"/>